<organism evidence="1">
    <name type="scientific">marine sediment metagenome</name>
    <dbReference type="NCBI Taxonomy" id="412755"/>
    <lineage>
        <taxon>unclassified sequences</taxon>
        <taxon>metagenomes</taxon>
        <taxon>ecological metagenomes</taxon>
    </lineage>
</organism>
<name>A0A0F9DPQ3_9ZZZZ</name>
<proteinExistence type="predicted"/>
<gene>
    <name evidence="1" type="ORF">LCGC14_2172550</name>
</gene>
<evidence type="ECO:0000313" key="1">
    <source>
        <dbReference type="EMBL" id="KKL63694.1"/>
    </source>
</evidence>
<dbReference type="AlphaFoldDB" id="A0A0F9DPQ3"/>
<reference evidence="1" key="1">
    <citation type="journal article" date="2015" name="Nature">
        <title>Complex archaea that bridge the gap between prokaryotes and eukaryotes.</title>
        <authorList>
            <person name="Spang A."/>
            <person name="Saw J.H."/>
            <person name="Jorgensen S.L."/>
            <person name="Zaremba-Niedzwiedzka K."/>
            <person name="Martijn J."/>
            <person name="Lind A.E."/>
            <person name="van Eijk R."/>
            <person name="Schleper C."/>
            <person name="Guy L."/>
            <person name="Ettema T.J."/>
        </authorList>
    </citation>
    <scope>NUCLEOTIDE SEQUENCE</scope>
</reference>
<accession>A0A0F9DPQ3</accession>
<sequence>MNKDIESHIDDKDDLLKQVYELVKGVKLSLLLIGNLYLLNSNDKHPEILIDERMNLLDRKGKQT</sequence>
<dbReference type="EMBL" id="LAZR01028078">
    <property type="protein sequence ID" value="KKL63694.1"/>
    <property type="molecule type" value="Genomic_DNA"/>
</dbReference>
<protein>
    <submittedName>
        <fullName evidence="1">Uncharacterized protein</fullName>
    </submittedName>
</protein>
<comment type="caution">
    <text evidence="1">The sequence shown here is derived from an EMBL/GenBank/DDBJ whole genome shotgun (WGS) entry which is preliminary data.</text>
</comment>